<evidence type="ECO:0000313" key="1">
    <source>
        <dbReference type="EMBL" id="TZE51846.1"/>
    </source>
</evidence>
<reference evidence="1 2" key="1">
    <citation type="submission" date="2019-06" db="EMBL/GenBank/DDBJ databases">
        <title>The presence and diversity of blaCTX-M among Escherichia coli from urban wastewater and feedlot cattle, in Alberta, Canada.</title>
        <authorList>
            <person name="Cormier A.C."/>
            <person name="Chalmer G."/>
            <person name="Cook S.R."/>
            <person name="Zaheer R."/>
            <person name="Hannon S.J."/>
            <person name="Booker C.W."/>
            <person name="Read R."/>
            <person name="Gow S.P."/>
            <person name="Mcallister T.A."/>
            <person name="Boerlin P."/>
        </authorList>
    </citation>
    <scope>NUCLEOTIDE SEQUENCE [LARGE SCALE GENOMIC DNA]</scope>
    <source>
        <strain evidence="1 2">347</strain>
    </source>
</reference>
<evidence type="ECO:0000313" key="2">
    <source>
        <dbReference type="Proteomes" id="UP000324120"/>
    </source>
</evidence>
<proteinExistence type="predicted"/>
<dbReference type="Proteomes" id="UP000324120">
    <property type="component" value="Unassembled WGS sequence"/>
</dbReference>
<dbReference type="EMBL" id="VHKY01000001">
    <property type="protein sequence ID" value="TZE51846.1"/>
    <property type="molecule type" value="Genomic_DNA"/>
</dbReference>
<gene>
    <name evidence="1" type="ORF">FKO60_01260</name>
</gene>
<dbReference type="AlphaFoldDB" id="A0A1X0YFP9"/>
<sequence>MQIILSLYSWCSDNVYQERLPGILWRIFWDVLSGNSVKISIIDSFSPSVINMLITEGGCLLKTDALIGFRLKSLETK</sequence>
<protein>
    <submittedName>
        <fullName evidence="1">Uncharacterized protein</fullName>
    </submittedName>
</protein>
<name>A0A1X0YFP9_ECOLX</name>
<organism evidence="1 2">
    <name type="scientific">Escherichia coli</name>
    <dbReference type="NCBI Taxonomy" id="562"/>
    <lineage>
        <taxon>Bacteria</taxon>
        <taxon>Pseudomonadati</taxon>
        <taxon>Pseudomonadota</taxon>
        <taxon>Gammaproteobacteria</taxon>
        <taxon>Enterobacterales</taxon>
        <taxon>Enterobacteriaceae</taxon>
        <taxon>Escherichia</taxon>
    </lineage>
</organism>
<comment type="caution">
    <text evidence="1">The sequence shown here is derived from an EMBL/GenBank/DDBJ whole genome shotgun (WGS) entry which is preliminary data.</text>
</comment>
<accession>A0A1X0YFP9</accession>